<dbReference type="PANTHER" id="PTHR28158">
    <property type="entry name" value="37S RIBOSOMAL PROTEIN S35, MITOCHONDRIAL"/>
    <property type="match status" value="1"/>
</dbReference>
<organism evidence="2 3">
    <name type="scientific">Eremothecium sinecaudum</name>
    <dbReference type="NCBI Taxonomy" id="45286"/>
    <lineage>
        <taxon>Eukaryota</taxon>
        <taxon>Fungi</taxon>
        <taxon>Dikarya</taxon>
        <taxon>Ascomycota</taxon>
        <taxon>Saccharomycotina</taxon>
        <taxon>Saccharomycetes</taxon>
        <taxon>Saccharomycetales</taxon>
        <taxon>Saccharomycetaceae</taxon>
        <taxon>Eremothecium</taxon>
    </lineage>
</organism>
<dbReference type="STRING" id="45286.A0A0X8HVH1"/>
<gene>
    <name evidence="2" type="ORF">AW171_hschr74186</name>
</gene>
<dbReference type="GO" id="GO:0005763">
    <property type="term" value="C:mitochondrial small ribosomal subunit"/>
    <property type="evidence" value="ECO:0007669"/>
    <property type="project" value="TreeGrafter"/>
</dbReference>
<proteinExistence type="predicted"/>
<evidence type="ECO:0000256" key="1">
    <source>
        <dbReference type="SAM" id="MobiDB-lite"/>
    </source>
</evidence>
<evidence type="ECO:0000313" key="2">
    <source>
        <dbReference type="EMBL" id="AMD22163.1"/>
    </source>
</evidence>
<keyword evidence="3" id="KW-1185">Reference proteome</keyword>
<protein>
    <submittedName>
        <fullName evidence="2">HGL177Wp</fullName>
    </submittedName>
</protein>
<dbReference type="PANTHER" id="PTHR28158:SF1">
    <property type="entry name" value="SMALL RIBOSOMAL SUBUNIT PROTEIN MS45"/>
    <property type="match status" value="1"/>
</dbReference>
<evidence type="ECO:0000313" key="3">
    <source>
        <dbReference type="Proteomes" id="UP000243052"/>
    </source>
</evidence>
<feature type="region of interest" description="Disordered" evidence="1">
    <location>
        <begin position="25"/>
        <end position="49"/>
    </location>
</feature>
<dbReference type="EMBL" id="CP014247">
    <property type="protein sequence ID" value="AMD22163.1"/>
    <property type="molecule type" value="Genomic_DNA"/>
</dbReference>
<dbReference type="AlphaFoldDB" id="A0A0X8HVH1"/>
<sequence>MMLSFKRFSSPEGISRPLVQEVVKQQRRHASGRQNAYPQYPYHLLGRSSRGKGDSNLKYAMRQFLGPKNFKGEYLYNKYFSPPTDHQPNYIIPDIENGKSLVDPVTGNAVTITADNTLVVSNRTPLKPNKSRKLQPFPSNDHCKTNHILDDKTRHAIYHMVAVEKIPVQQISKKFNLKVPRVEAVVRLVELEEKLEKQNRISQHVKTMADTMFKMFPVFGTGSHENLSEIPIPSKALSSRILTLAESEPFGPIDAANVLELEPAAKTLEKLTNVTETSGLNGNKDQKDLKKVVYGEVREGDRFRFKFINKPVGKVGFRYGTTSRDNKKDRKIGFDETGKMIYL</sequence>
<dbReference type="RefSeq" id="XP_017989159.1">
    <property type="nucleotide sequence ID" value="XM_018133678.1"/>
</dbReference>
<dbReference type="GO" id="GO:0032543">
    <property type="term" value="P:mitochondrial translation"/>
    <property type="evidence" value="ECO:0007669"/>
    <property type="project" value="TreeGrafter"/>
</dbReference>
<name>A0A0X8HVH1_9SACH</name>
<dbReference type="OrthoDB" id="10052321at2759"/>
<dbReference type="GeneID" id="28725505"/>
<dbReference type="Proteomes" id="UP000243052">
    <property type="component" value="Chromosome vii"/>
</dbReference>
<accession>A0A0X8HVH1</accession>
<dbReference type="InterPro" id="IPR021036">
    <property type="entry name" value="Ribosomal_mS45"/>
</dbReference>
<dbReference type="Pfam" id="PF12298">
    <property type="entry name" value="Bot1p"/>
    <property type="match status" value="1"/>
</dbReference>
<dbReference type="GO" id="GO:0003735">
    <property type="term" value="F:structural constituent of ribosome"/>
    <property type="evidence" value="ECO:0007669"/>
    <property type="project" value="TreeGrafter"/>
</dbReference>
<reference evidence="2 3" key="1">
    <citation type="submission" date="2016-01" db="EMBL/GenBank/DDBJ databases">
        <title>Genome sequence of the yeast Holleya sinecauda.</title>
        <authorList>
            <person name="Dietrich F.S."/>
        </authorList>
    </citation>
    <scope>NUCLEOTIDE SEQUENCE [LARGE SCALE GENOMIC DNA]</scope>
    <source>
        <strain evidence="2 3">ATCC 58844</strain>
    </source>
</reference>